<dbReference type="WBParaSite" id="RSKR_0000559500.1">
    <property type="protein sequence ID" value="RSKR_0000559500.1"/>
    <property type="gene ID" value="RSKR_0000559500"/>
</dbReference>
<name>A0AC35TY53_9BILA</name>
<dbReference type="Proteomes" id="UP000095286">
    <property type="component" value="Unplaced"/>
</dbReference>
<proteinExistence type="predicted"/>
<protein>
    <submittedName>
        <fullName evidence="2">FAS1 domain-containing protein</fullName>
    </submittedName>
</protein>
<evidence type="ECO:0000313" key="2">
    <source>
        <dbReference type="WBParaSite" id="RSKR_0000559500.1"/>
    </source>
</evidence>
<evidence type="ECO:0000313" key="1">
    <source>
        <dbReference type="Proteomes" id="UP000095286"/>
    </source>
</evidence>
<reference evidence="2" key="1">
    <citation type="submission" date="2016-11" db="UniProtKB">
        <authorList>
            <consortium name="WormBaseParasite"/>
        </authorList>
    </citation>
    <scope>IDENTIFICATION</scope>
    <source>
        <strain evidence="2">KR3021</strain>
    </source>
</reference>
<organism evidence="1 2">
    <name type="scientific">Rhabditophanes sp. KR3021</name>
    <dbReference type="NCBI Taxonomy" id="114890"/>
    <lineage>
        <taxon>Eukaryota</taxon>
        <taxon>Metazoa</taxon>
        <taxon>Ecdysozoa</taxon>
        <taxon>Nematoda</taxon>
        <taxon>Chromadorea</taxon>
        <taxon>Rhabditida</taxon>
        <taxon>Tylenchina</taxon>
        <taxon>Panagrolaimomorpha</taxon>
        <taxon>Strongyloidoidea</taxon>
        <taxon>Alloionematidae</taxon>
        <taxon>Rhabditophanes</taxon>
    </lineage>
</organism>
<sequence>MAAHNNDVSIVGTPPNIADISSDFSLHTASFFNKDISLNLDATGGCFNDTGNNSFLQHEFECNVGAKDICFEDDSEKLLPLKPSIPKRVFQTPKRKNVLMETILEDEIISKNLQTIPILPGNRRMLDSVTRTPGCKSMNRSMMHDESIMFPDDYKCGVQKEVLSHIVDNQVIEISEGKKWDKQTLIRSTINSGYVYITQFETNPGNFSYFANAGRICNHESAQWGIISGEQYLYKVCTPMGHRPYPGTALSFVRDTEDTLFNDREYNNHDLTEMRDILNRVPDIALVIFGGSGYSNFNTFFIPTNQAFAKVIDRNRIDREVLLAHITGINNVLFSYSWLYDGGIHYYPSVRFSSNIIEDNFKLKLTMRNITDRRTGRWDLYAVSEVYERYSQFRRGAVWARVLVPNIPVQNGVVHIVDNVLGIVTNTIDQLLMDNYRCTTLMRYINTIGMIVRGYMSASGGLVTIFAPYNEAFERIPESIERRLLRDRVWLEQVLKLHIVPAKELTSDEMTNDTIVNSVDNMRQLYFVRGEWPKNNIRGLVTIFAPYNEAFERIPESIERRLLRDRVWLEQVLKLHIVPAKELTSDEMTNDTIVNSVDNMRQLYFVRGEWPKNNISKFCLKGD</sequence>
<accession>A0AC35TY53</accession>